<sequence>MELLPNKGKNLMIQVDGKSYARYPVKTKLITPEDKDISVIVAEYAKPYIQPGDILFVSEKAVAITQGRAYDIKDIKASWLARTLSTFVTKTPVGIGLGSPETMQLALEEVGVMRIFIAAIIGGLGKMVGVRGLFYMVAGSAARSIDGAVPYAIPPYNNYVSKGPVNANEVAQKIAGLLALSRVEGVAIVDANDLGVNILGTTQGINSKLIAKIIKDNPLGQSDEQTPIGIIREVKS</sequence>
<protein>
    <recommendedName>
        <fullName evidence="1">Coenzyme F420:L-glutamate ligase-like domain-containing protein</fullName>
    </recommendedName>
</protein>
<dbReference type="SUPFAM" id="SSF144010">
    <property type="entry name" value="CofE-like"/>
    <property type="match status" value="1"/>
</dbReference>
<dbReference type="Gene3D" id="3.30.1330.100">
    <property type="entry name" value="CofE-like"/>
    <property type="match status" value="1"/>
</dbReference>
<dbReference type="EMBL" id="MHOP01000023">
    <property type="protein sequence ID" value="OGZ65339.1"/>
    <property type="molecule type" value="Genomic_DNA"/>
</dbReference>
<dbReference type="Proteomes" id="UP000178774">
    <property type="component" value="Unassembled WGS sequence"/>
</dbReference>
<organism evidence="2 3">
    <name type="scientific">Candidatus Staskawiczbacteria bacterium RIFCSPHIGHO2_01_FULL_41_41</name>
    <dbReference type="NCBI Taxonomy" id="1802203"/>
    <lineage>
        <taxon>Bacteria</taxon>
        <taxon>Candidatus Staskawicziibacteriota</taxon>
    </lineage>
</organism>
<comment type="caution">
    <text evidence="2">The sequence shown here is derived from an EMBL/GenBank/DDBJ whole genome shotgun (WGS) entry which is preliminary data.</text>
</comment>
<evidence type="ECO:0000313" key="3">
    <source>
        <dbReference type="Proteomes" id="UP000178774"/>
    </source>
</evidence>
<dbReference type="InterPro" id="IPR002847">
    <property type="entry name" value="F420-0_gamma-glut_ligase-dom"/>
</dbReference>
<accession>A0A1G2HSG7</accession>
<name>A0A1G2HSG7_9BACT</name>
<evidence type="ECO:0000313" key="2">
    <source>
        <dbReference type="EMBL" id="OGZ65339.1"/>
    </source>
</evidence>
<gene>
    <name evidence="2" type="ORF">A2822_02375</name>
</gene>
<dbReference type="AlphaFoldDB" id="A0A1G2HSG7"/>
<proteinExistence type="predicted"/>
<dbReference type="Pfam" id="PF01996">
    <property type="entry name" value="F420_ligase"/>
    <property type="match status" value="1"/>
</dbReference>
<feature type="domain" description="Coenzyme F420:L-glutamate ligase-like" evidence="1">
    <location>
        <begin position="25"/>
        <end position="110"/>
    </location>
</feature>
<evidence type="ECO:0000259" key="1">
    <source>
        <dbReference type="Pfam" id="PF01996"/>
    </source>
</evidence>
<reference evidence="2 3" key="1">
    <citation type="journal article" date="2016" name="Nat. Commun.">
        <title>Thousands of microbial genomes shed light on interconnected biogeochemical processes in an aquifer system.</title>
        <authorList>
            <person name="Anantharaman K."/>
            <person name="Brown C.T."/>
            <person name="Hug L.A."/>
            <person name="Sharon I."/>
            <person name="Castelle C.J."/>
            <person name="Probst A.J."/>
            <person name="Thomas B.C."/>
            <person name="Singh A."/>
            <person name="Wilkins M.J."/>
            <person name="Karaoz U."/>
            <person name="Brodie E.L."/>
            <person name="Williams K.H."/>
            <person name="Hubbard S.S."/>
            <person name="Banfield J.F."/>
        </authorList>
    </citation>
    <scope>NUCLEOTIDE SEQUENCE [LARGE SCALE GENOMIC DNA]</scope>
</reference>